<feature type="domain" description="Peptidoglycan binding-like" evidence="3">
    <location>
        <begin position="162"/>
        <end position="217"/>
    </location>
</feature>
<comment type="caution">
    <text evidence="4">The sequence shown here is derived from an EMBL/GenBank/DDBJ whole genome shotgun (WGS) entry which is preliminary data.</text>
</comment>
<keyword evidence="5" id="KW-1185">Reference proteome</keyword>
<evidence type="ECO:0000259" key="3">
    <source>
        <dbReference type="Pfam" id="PF01471"/>
    </source>
</evidence>
<dbReference type="InterPro" id="IPR036365">
    <property type="entry name" value="PGBD-like_sf"/>
</dbReference>
<dbReference type="GO" id="GO:0008233">
    <property type="term" value="F:peptidase activity"/>
    <property type="evidence" value="ECO:0007669"/>
    <property type="project" value="UniProtKB-KW"/>
</dbReference>
<protein>
    <submittedName>
        <fullName evidence="4">Serine protease</fullName>
    </submittedName>
</protein>
<keyword evidence="2" id="KW-0732">Signal</keyword>
<feature type="compositionally biased region" description="Low complexity" evidence="1">
    <location>
        <begin position="121"/>
        <end position="146"/>
    </location>
</feature>
<dbReference type="Gene3D" id="2.40.10.120">
    <property type="match status" value="1"/>
</dbReference>
<dbReference type="EMBL" id="JASNJD010000006">
    <property type="protein sequence ID" value="MDK3017957.1"/>
    <property type="molecule type" value="Genomic_DNA"/>
</dbReference>
<keyword evidence="4" id="KW-0645">Protease</keyword>
<dbReference type="Pfam" id="PF01471">
    <property type="entry name" value="PG_binding_1"/>
    <property type="match status" value="1"/>
</dbReference>
<feature type="region of interest" description="Disordered" evidence="1">
    <location>
        <begin position="121"/>
        <end position="154"/>
    </location>
</feature>
<accession>A0ABT7F038</accession>
<organism evidence="4 5">
    <name type="scientific">Pseudodonghicola flavimaris</name>
    <dbReference type="NCBI Taxonomy" id="3050036"/>
    <lineage>
        <taxon>Bacteria</taxon>
        <taxon>Pseudomonadati</taxon>
        <taxon>Pseudomonadota</taxon>
        <taxon>Alphaproteobacteria</taxon>
        <taxon>Rhodobacterales</taxon>
        <taxon>Paracoccaceae</taxon>
        <taxon>Pseudodonghicola</taxon>
    </lineage>
</organism>
<keyword evidence="4" id="KW-0378">Hydrolase</keyword>
<dbReference type="InterPro" id="IPR036366">
    <property type="entry name" value="PGBDSf"/>
</dbReference>
<sequence length="586" mass="61760">MPRVFAAILLVLFSLIRPAAAQQAVPEVAWVQIEAHPSLSVARDRAEAFAARLEDVNGFALGGGWYGIALGPYAPADAEQVLRVYRLRGDIPRDSYIVGSDSYSQQFWPPDADVLRQGTLAAPAPTPETNTAVAEPAAPARTQAPADETPAQARRSEQLLTAQDRRDLQTALAAAGFYNAAIDGAFGRGTRASMADWQAARGYEATGVLTTLQRRALMDEYNAPLISVGMRYHRDDSAGIAMQMPLGAVKFSRYESPFAHYDATTPDGIRLLLISQPGDQATLFGLYDILQTLEIVPTTGPRAKDRDSFTIEGRGQGIVSYTQASLQGGEIKGFTLVWPEGDEARRDRVLTAMRQSFERLDGVLDPAAGADAPQDVDLVSGLAVRKPRLSRSGFYVDARGTVLTAAANVAGCGRITLDHDYEAQVMTTDSATGLALLRPTQMLAPMTVAQLRPGAPRLGDEVAVSGYSYGGVLGAATLTFGTVADLKGLNGEAGLTRLALSPLAGDAGGPLLDQTGAVLGVLLPATDGAQRLPDGVSFAANAGTVASVLTEAGVEMRQNAIAGAPLPPDDLSRLALGMTVLVGCWD</sequence>
<reference evidence="4 5" key="1">
    <citation type="submission" date="2023-05" db="EMBL/GenBank/DDBJ databases">
        <title>Pseudodonghicola sp. nov.</title>
        <authorList>
            <person name="Huang J."/>
        </authorList>
    </citation>
    <scope>NUCLEOTIDE SEQUENCE [LARGE SCALE GENOMIC DNA]</scope>
    <source>
        <strain evidence="4 5">IC7</strain>
    </source>
</reference>
<name>A0ABT7F038_9RHOB</name>
<dbReference type="RefSeq" id="WP_284480773.1">
    <property type="nucleotide sequence ID" value="NZ_JASNJD010000006.1"/>
</dbReference>
<dbReference type="Pfam" id="PF13365">
    <property type="entry name" value="Trypsin_2"/>
    <property type="match status" value="1"/>
</dbReference>
<proteinExistence type="predicted"/>
<evidence type="ECO:0000313" key="4">
    <source>
        <dbReference type="EMBL" id="MDK3017957.1"/>
    </source>
</evidence>
<evidence type="ECO:0000256" key="1">
    <source>
        <dbReference type="SAM" id="MobiDB-lite"/>
    </source>
</evidence>
<evidence type="ECO:0000256" key="2">
    <source>
        <dbReference type="SAM" id="SignalP"/>
    </source>
</evidence>
<gene>
    <name evidence="4" type="ORF">QO033_09730</name>
</gene>
<dbReference type="SUPFAM" id="SSF50494">
    <property type="entry name" value="Trypsin-like serine proteases"/>
    <property type="match status" value="1"/>
</dbReference>
<dbReference type="InterPro" id="IPR002477">
    <property type="entry name" value="Peptidoglycan-bd-like"/>
</dbReference>
<dbReference type="Gene3D" id="1.10.101.10">
    <property type="entry name" value="PGBD-like superfamily/PGBD"/>
    <property type="match status" value="1"/>
</dbReference>
<dbReference type="SUPFAM" id="SSF47090">
    <property type="entry name" value="PGBD-like"/>
    <property type="match status" value="1"/>
</dbReference>
<feature type="signal peptide" evidence="2">
    <location>
        <begin position="1"/>
        <end position="21"/>
    </location>
</feature>
<dbReference type="InterPro" id="IPR009003">
    <property type="entry name" value="Peptidase_S1_PA"/>
</dbReference>
<evidence type="ECO:0000313" key="5">
    <source>
        <dbReference type="Proteomes" id="UP001243757"/>
    </source>
</evidence>
<dbReference type="Proteomes" id="UP001243757">
    <property type="component" value="Unassembled WGS sequence"/>
</dbReference>
<dbReference type="GO" id="GO:0006508">
    <property type="term" value="P:proteolysis"/>
    <property type="evidence" value="ECO:0007669"/>
    <property type="project" value="UniProtKB-KW"/>
</dbReference>
<feature type="chain" id="PRO_5045331099" evidence="2">
    <location>
        <begin position="22"/>
        <end position="586"/>
    </location>
</feature>